<keyword evidence="2" id="KW-0285">Flavoprotein</keyword>
<feature type="domain" description="Flavin reductase like" evidence="4">
    <location>
        <begin position="12"/>
        <end position="155"/>
    </location>
</feature>
<evidence type="ECO:0000256" key="2">
    <source>
        <dbReference type="ARBA" id="ARBA00022630"/>
    </source>
</evidence>
<proteinExistence type="inferred from homology"/>
<dbReference type="InterPro" id="IPR012349">
    <property type="entry name" value="Split_barrel_FMN-bd"/>
</dbReference>
<evidence type="ECO:0000256" key="1">
    <source>
        <dbReference type="ARBA" id="ARBA00001917"/>
    </source>
</evidence>
<sequence length="155" mass="16574">MQTETAFAKAIATKYPEQVAIAIARDSGGKYNPITLGWVMQTSGTPPMMAISVGKTRYSLPTIRTAGEFVIAFPSGLQEEETMLFGTKSGRDTDKLAEAGTKTQPASKIDGVLLQDAVANFECRLAAELETGDHVILVGQVVCSHVNENQGRIQA</sequence>
<dbReference type="SMART" id="SM00903">
    <property type="entry name" value="Flavin_Reduct"/>
    <property type="match status" value="1"/>
</dbReference>
<organism evidence="5">
    <name type="scientific">marine sediment metagenome</name>
    <dbReference type="NCBI Taxonomy" id="412755"/>
    <lineage>
        <taxon>unclassified sequences</taxon>
        <taxon>metagenomes</taxon>
        <taxon>ecological metagenomes</taxon>
    </lineage>
</organism>
<dbReference type="Gene3D" id="2.30.110.10">
    <property type="entry name" value="Electron Transport, Fmn-binding Protein, Chain A"/>
    <property type="match status" value="1"/>
</dbReference>
<dbReference type="Pfam" id="PF01613">
    <property type="entry name" value="Flavin_Reduct"/>
    <property type="match status" value="1"/>
</dbReference>
<feature type="non-terminal residue" evidence="5">
    <location>
        <position position="155"/>
    </location>
</feature>
<protein>
    <recommendedName>
        <fullName evidence="4">Flavin reductase like domain-containing protein</fullName>
    </recommendedName>
</protein>
<evidence type="ECO:0000313" key="5">
    <source>
        <dbReference type="EMBL" id="GAF91510.1"/>
    </source>
</evidence>
<comment type="similarity">
    <text evidence="3">Belongs to the flavoredoxin family.</text>
</comment>
<gene>
    <name evidence="5" type="ORF">S01H1_21011</name>
</gene>
<dbReference type="EMBL" id="BARS01011583">
    <property type="protein sequence ID" value="GAF91510.1"/>
    <property type="molecule type" value="Genomic_DNA"/>
</dbReference>
<dbReference type="GO" id="GO:0010181">
    <property type="term" value="F:FMN binding"/>
    <property type="evidence" value="ECO:0007669"/>
    <property type="project" value="InterPro"/>
</dbReference>
<comment type="caution">
    <text evidence="5">The sequence shown here is derived from an EMBL/GenBank/DDBJ whole genome shotgun (WGS) entry which is preliminary data.</text>
</comment>
<dbReference type="PANTHER" id="PTHR43567">
    <property type="entry name" value="FLAVOREDOXIN-RELATED-RELATED"/>
    <property type="match status" value="1"/>
</dbReference>
<dbReference type="SUPFAM" id="SSF50475">
    <property type="entry name" value="FMN-binding split barrel"/>
    <property type="match status" value="1"/>
</dbReference>
<dbReference type="InterPro" id="IPR052174">
    <property type="entry name" value="Flavoredoxin"/>
</dbReference>
<dbReference type="InterPro" id="IPR002563">
    <property type="entry name" value="Flavin_Rdtase-like_dom"/>
</dbReference>
<accession>X0USU8</accession>
<reference evidence="5" key="1">
    <citation type="journal article" date="2014" name="Front. Microbiol.">
        <title>High frequency of phylogenetically diverse reductive dehalogenase-homologous genes in deep subseafloor sedimentary metagenomes.</title>
        <authorList>
            <person name="Kawai M."/>
            <person name="Futagami T."/>
            <person name="Toyoda A."/>
            <person name="Takaki Y."/>
            <person name="Nishi S."/>
            <person name="Hori S."/>
            <person name="Arai W."/>
            <person name="Tsubouchi T."/>
            <person name="Morono Y."/>
            <person name="Uchiyama I."/>
            <person name="Ito T."/>
            <person name="Fujiyama A."/>
            <person name="Inagaki F."/>
            <person name="Takami H."/>
        </authorList>
    </citation>
    <scope>NUCLEOTIDE SEQUENCE</scope>
    <source>
        <strain evidence="5">Expedition CK06-06</strain>
    </source>
</reference>
<evidence type="ECO:0000259" key="4">
    <source>
        <dbReference type="SMART" id="SM00903"/>
    </source>
</evidence>
<comment type="cofactor">
    <cofactor evidence="1">
        <name>FMN</name>
        <dbReference type="ChEBI" id="CHEBI:58210"/>
    </cofactor>
</comment>
<name>X0USU8_9ZZZZ</name>
<dbReference type="PANTHER" id="PTHR43567:SF1">
    <property type="entry name" value="FLAVOREDOXIN"/>
    <property type="match status" value="1"/>
</dbReference>
<evidence type="ECO:0000256" key="3">
    <source>
        <dbReference type="ARBA" id="ARBA00038054"/>
    </source>
</evidence>
<dbReference type="AlphaFoldDB" id="X0USU8"/>